<dbReference type="AlphaFoldDB" id="A0A837DDR2"/>
<proteinExistence type="predicted"/>
<name>A0A837DDR2_9PSEU</name>
<organism evidence="1 2">
    <name type="scientific">Saccharomonospora viridis</name>
    <dbReference type="NCBI Taxonomy" id="1852"/>
    <lineage>
        <taxon>Bacteria</taxon>
        <taxon>Bacillati</taxon>
        <taxon>Actinomycetota</taxon>
        <taxon>Actinomycetes</taxon>
        <taxon>Pseudonocardiales</taxon>
        <taxon>Pseudonocardiaceae</taxon>
        <taxon>Saccharomonospora</taxon>
    </lineage>
</organism>
<evidence type="ECO:0000313" key="1">
    <source>
        <dbReference type="EMBL" id="KHF44701.1"/>
    </source>
</evidence>
<comment type="caution">
    <text evidence="1">The sequence shown here is derived from an EMBL/GenBank/DDBJ whole genome shotgun (WGS) entry which is preliminary data.</text>
</comment>
<evidence type="ECO:0000313" key="2">
    <source>
        <dbReference type="Proteomes" id="UP000030848"/>
    </source>
</evidence>
<protein>
    <submittedName>
        <fullName evidence="1">Uncharacterized protein</fullName>
    </submittedName>
</protein>
<accession>A0A837DDR2</accession>
<dbReference type="Proteomes" id="UP000030848">
    <property type="component" value="Unassembled WGS sequence"/>
</dbReference>
<reference evidence="1 2" key="1">
    <citation type="submission" date="2014-10" db="EMBL/GenBank/DDBJ databases">
        <title>Genome sequence of Micropolyspora internatus JCM3315.</title>
        <authorList>
            <person name="Shin S.-K."/>
            <person name="Yi H."/>
        </authorList>
    </citation>
    <scope>NUCLEOTIDE SEQUENCE [LARGE SCALE GENOMIC DNA]</scope>
    <source>
        <strain evidence="1 2">JCM 3315</strain>
    </source>
</reference>
<sequence>MAHGFPLGQCDPLCFFTCVLPCFGVAVWRSVGVVSNELIRFST</sequence>
<gene>
    <name evidence="1" type="ORF">MINT15_15830</name>
</gene>
<dbReference type="EMBL" id="JRZE01000003">
    <property type="protein sequence ID" value="KHF44701.1"/>
    <property type="molecule type" value="Genomic_DNA"/>
</dbReference>